<dbReference type="CDD" id="cd07205">
    <property type="entry name" value="Pat_PNPLA6_PNPLA7_NTE1_like"/>
    <property type="match status" value="1"/>
</dbReference>
<dbReference type="Proteomes" id="UP001060104">
    <property type="component" value="Chromosome"/>
</dbReference>
<dbReference type="Pfam" id="PF01734">
    <property type="entry name" value="Patatin"/>
    <property type="match status" value="1"/>
</dbReference>
<evidence type="ECO:0000313" key="6">
    <source>
        <dbReference type="EMBL" id="UVQ74495.1"/>
    </source>
</evidence>
<dbReference type="SUPFAM" id="SSF52151">
    <property type="entry name" value="FabD/lysophospholipase-like"/>
    <property type="match status" value="1"/>
</dbReference>
<dbReference type="PANTHER" id="PTHR14226">
    <property type="entry name" value="NEUROPATHY TARGET ESTERASE/SWISS CHEESE D.MELANOGASTER"/>
    <property type="match status" value="1"/>
</dbReference>
<keyword evidence="2 4" id="KW-0442">Lipid degradation</keyword>
<feature type="short sequence motif" description="DGA/G" evidence="4">
    <location>
        <begin position="214"/>
        <end position="216"/>
    </location>
</feature>
<reference evidence="6" key="1">
    <citation type="submission" date="2022-08" db="EMBL/GenBank/DDBJ databases">
        <title>Genome Sequencing of Bacteroides fragilis Group Isolates with Nanopore Technology.</title>
        <authorList>
            <person name="Tisza M.J."/>
            <person name="Smith D."/>
            <person name="Dekker J.P."/>
        </authorList>
    </citation>
    <scope>NUCLEOTIDE SEQUENCE</scope>
    <source>
        <strain evidence="6">BFG-527</strain>
    </source>
</reference>
<feature type="short sequence motif" description="GXGXXG" evidence="4">
    <location>
        <begin position="40"/>
        <end position="45"/>
    </location>
</feature>
<dbReference type="InterPro" id="IPR002641">
    <property type="entry name" value="PNPLA_dom"/>
</dbReference>
<keyword evidence="1 4" id="KW-0378">Hydrolase</keyword>
<gene>
    <name evidence="6" type="ORF">NXY30_26750</name>
</gene>
<dbReference type="InterPro" id="IPR050301">
    <property type="entry name" value="NTE"/>
</dbReference>
<dbReference type="EMBL" id="CP103141">
    <property type="protein sequence ID" value="UVQ74495.1"/>
    <property type="molecule type" value="Genomic_DNA"/>
</dbReference>
<proteinExistence type="predicted"/>
<dbReference type="SUPFAM" id="SSF56935">
    <property type="entry name" value="Porins"/>
    <property type="match status" value="1"/>
</dbReference>
<dbReference type="InterPro" id="IPR016035">
    <property type="entry name" value="Acyl_Trfase/lysoPLipase"/>
</dbReference>
<evidence type="ECO:0000256" key="3">
    <source>
        <dbReference type="ARBA" id="ARBA00023098"/>
    </source>
</evidence>
<feature type="domain" description="PNPLA" evidence="5">
    <location>
        <begin position="36"/>
        <end position="227"/>
    </location>
</feature>
<dbReference type="Gene3D" id="2.40.160.50">
    <property type="entry name" value="membrane protein fhac: a member of the omp85/tpsb transporter family"/>
    <property type="match status" value="1"/>
</dbReference>
<name>A0ABY5TA40_9BACE</name>
<evidence type="ECO:0000256" key="4">
    <source>
        <dbReference type="PROSITE-ProRule" id="PRU01161"/>
    </source>
</evidence>
<feature type="active site" description="Nucleophile" evidence="4">
    <location>
        <position position="69"/>
    </location>
</feature>
<dbReference type="Gene3D" id="3.40.1090.10">
    <property type="entry name" value="Cytosolic phospholipase A2 catalytic domain"/>
    <property type="match status" value="1"/>
</dbReference>
<dbReference type="Pfam" id="PF19143">
    <property type="entry name" value="Omp85_2"/>
    <property type="match status" value="1"/>
</dbReference>
<organism evidence="6 7">
    <name type="scientific">Bacteroides faecis</name>
    <dbReference type="NCBI Taxonomy" id="674529"/>
    <lineage>
        <taxon>Bacteria</taxon>
        <taxon>Pseudomonadati</taxon>
        <taxon>Bacteroidota</taxon>
        <taxon>Bacteroidia</taxon>
        <taxon>Bacteroidales</taxon>
        <taxon>Bacteroidaceae</taxon>
        <taxon>Bacteroides</taxon>
    </lineage>
</organism>
<keyword evidence="7" id="KW-1185">Reference proteome</keyword>
<evidence type="ECO:0000313" key="7">
    <source>
        <dbReference type="Proteomes" id="UP001060104"/>
    </source>
</evidence>
<accession>A0ABY5TA40</accession>
<dbReference type="InterPro" id="IPR043864">
    <property type="entry name" value="Omp85-like_dom"/>
</dbReference>
<evidence type="ECO:0000256" key="2">
    <source>
        <dbReference type="ARBA" id="ARBA00022963"/>
    </source>
</evidence>
<keyword evidence="3 4" id="KW-0443">Lipid metabolism</keyword>
<dbReference type="RefSeq" id="WP_258902797.1">
    <property type="nucleotide sequence ID" value="NZ_CP103141.1"/>
</dbReference>
<feature type="active site" description="Proton acceptor" evidence="4">
    <location>
        <position position="214"/>
    </location>
</feature>
<dbReference type="PROSITE" id="PS51635">
    <property type="entry name" value="PNPLA"/>
    <property type="match status" value="1"/>
</dbReference>
<sequence>MKKRFYFVLSLWLWCICLHSIVCVASTGKRRPRVAVVLSGGGAKGVAHISALKVIEEVGIPVDYVVGTSMGSIIGGLYAIGYSPAQLDSIVRTLDWEWLLSDKPKRSYRTITEQENEIRYLLSIPVTQKATLQKPESLIRGENISDMFAALTVGFHDSIDFKRLPIPFACIATDITDGSEVILNQGVLVEAMRASMAIPGVFSPVRKNGKILVDGGLVNNFPVDVARCMGADIVIGVDVQDGLRKAKQINSLSEIISQIVDIACKKKYTENLSLTDAYIKVNVKGYSAASFNHAAIDSLIHRGWQAADQCRSQLQKIKEQLNLSAPLLRPASHISQSLFHKNIFVNGIYFEGINTRDRNWIIRKCRLHEKSCMEYKQIEEALAILRTELNYSDVKFRLLDEEKGYKLVFHLTQKNVTSFNIGARFDSEEVASLLLGTSVYLSTKVPSTLSVTGRLGKQYMANLKYTFHPSLMRDISLQYTYNFHDINFYKNGHKIYNTTFNHHTFEARYSNRLLKNFRYQLGASYELYHNADVLLKTGNYPSIPNMTDNTFKYFAQLDYNTLDHYLFPKHGLRFNVVGSVYTDNLFQYRSHSPFYEISAAVSAAYSFNDKLALLPSASFRMLEGKDIPQVYKNILGGDTPSRYLTQQIPLMGVGHVEFVNDALLAGHLRLRYRITGKHYLSCIGNIASNTDKLNEIGQGKILYGIGLNYACDSKLGPLELSIGYSNLVEKFYGFANIGYYF</sequence>
<dbReference type="PANTHER" id="PTHR14226:SF76">
    <property type="entry name" value="NTE FAMILY PROTEIN RSSA"/>
    <property type="match status" value="1"/>
</dbReference>
<evidence type="ECO:0000259" key="5">
    <source>
        <dbReference type="PROSITE" id="PS51635"/>
    </source>
</evidence>
<feature type="short sequence motif" description="GXSXG" evidence="4">
    <location>
        <begin position="67"/>
        <end position="71"/>
    </location>
</feature>
<protein>
    <submittedName>
        <fullName evidence="6">Patatin-like phospholipase family protein</fullName>
    </submittedName>
</protein>
<evidence type="ECO:0000256" key="1">
    <source>
        <dbReference type="ARBA" id="ARBA00022801"/>
    </source>
</evidence>